<dbReference type="Pfam" id="PF13116">
    <property type="entry name" value="YhdP"/>
    <property type="match status" value="1"/>
</dbReference>
<sequence>MQDGPMQDGPMQDGPVQGPRPRRTRRRKAGLWMLLSLSLFMAASAVAIWAVIGRPLTVPDWLHARIEARLAEAVPDLQIRFGAINLLVQRTGLAQVTLQDVRIATAGGVPIAELSQVSAGFRPGPLLRGDVQVREAQVSGVFVTLRRDAQGRLGLALGPAFQQGAGLPDLPTLIAQVDDAVRRPLLDALRRVEVDALTVRLDDDRAHRGWTADGGRLQITREGGVLRLTAGLAVLGRGDTAATLQLNAESDIGRNDLTFGFALSDLKSEDIAMQSPALAWLRALQAPISGALRGSFTTDGGLGTLNATLQIGAGVLQPNPRTKPIPFSSARTYFSYDPAAAQLTFNEISVDSAVGQATADGTAVIEGLESGWPRAMLGQFNLSRMVANPGNLFAEPLQLTRAETDFRLELDPFRLSVGRLRVEGTQEPIYLRGSLTAGEEGWDLSLDGQVAQSTAKEVAQYWPPVLAPETRGWFLDHVITGDVRDAQFALRSEKGEKPSLYLDFAFEDATSLFARTMPPVTGGAGQFTLIDNRLSVMVEKGTVTPPEGGPIDVSGTSFAISDTRVKPPRGRVGLQAEGAITAALSLLDQEPLEILQKVGKPVTMSAGSAKASGYLELPMKKGLKLADLQFDIQADLRDLASDAVVPGHPVTAEALSLSVQPDQLKISGDALVQGVPFSGSWTQPLGVPDAPSQVVGQVTLSNEAARSFGVDLPDGLVSGQGPGALTLDIAPGKAPEFRLTSTLSGLGLSVPALGWGLSRAGTGRFEVSGALAAVPEVRRLALDAPGLRAEGRVVLNSDGSLNRIPFSRVRAGGWIDAPVTLSARGRGEAPAVTVSGGTLDLRALPGNLDGTGDGSAGGGGPRRSR</sequence>
<gene>
    <name evidence="4" type="ORF">P775_09640</name>
</gene>
<dbReference type="Proteomes" id="UP000231259">
    <property type="component" value="Unassembled WGS sequence"/>
</dbReference>
<dbReference type="RefSeq" id="WP_099910714.1">
    <property type="nucleotide sequence ID" value="NZ_AWWI01000063.1"/>
</dbReference>
<feature type="region of interest" description="Disordered" evidence="1">
    <location>
        <begin position="1"/>
        <end position="24"/>
    </location>
</feature>
<name>A0A2G8RFU0_9RHOB</name>
<accession>A0A2G8RFU0</accession>
<dbReference type="InterPro" id="IPR025263">
    <property type="entry name" value="YhdP_central"/>
</dbReference>
<feature type="region of interest" description="Disordered" evidence="1">
    <location>
        <begin position="843"/>
        <end position="865"/>
    </location>
</feature>
<comment type="caution">
    <text evidence="4">The sequence shown here is derived from an EMBL/GenBank/DDBJ whole genome shotgun (WGS) entry which is preliminary data.</text>
</comment>
<evidence type="ECO:0000256" key="1">
    <source>
        <dbReference type="SAM" id="MobiDB-lite"/>
    </source>
</evidence>
<dbReference type="AlphaFoldDB" id="A0A2G8RFU0"/>
<proteinExistence type="predicted"/>
<keyword evidence="2" id="KW-0472">Membrane</keyword>
<keyword evidence="5" id="KW-1185">Reference proteome</keyword>
<protein>
    <recommendedName>
        <fullName evidence="3">YhdP central domain-containing protein</fullName>
    </recommendedName>
</protein>
<keyword evidence="2" id="KW-0812">Transmembrane</keyword>
<feature type="transmembrane region" description="Helical" evidence="2">
    <location>
        <begin position="29"/>
        <end position="52"/>
    </location>
</feature>
<reference evidence="4 5" key="1">
    <citation type="submission" date="2013-09" db="EMBL/GenBank/DDBJ databases">
        <title>Genome sequencing of Phaeobacter antarcticus sp. nov. SM1211.</title>
        <authorList>
            <person name="Zhang X.-Y."/>
            <person name="Liu C."/>
            <person name="Chen X.-L."/>
            <person name="Xie B.-B."/>
            <person name="Qin Q.-L."/>
            <person name="Rong J.-C."/>
            <person name="Zhang Y.-Z."/>
        </authorList>
    </citation>
    <scope>NUCLEOTIDE SEQUENCE [LARGE SCALE GENOMIC DNA]</scope>
    <source>
        <strain evidence="4 5">SM1211</strain>
    </source>
</reference>
<dbReference type="OrthoDB" id="7161641at2"/>
<evidence type="ECO:0000313" key="5">
    <source>
        <dbReference type="Proteomes" id="UP000231259"/>
    </source>
</evidence>
<dbReference type="EMBL" id="AWWI01000063">
    <property type="protein sequence ID" value="PIL20392.1"/>
    <property type="molecule type" value="Genomic_DNA"/>
</dbReference>
<organism evidence="4 5">
    <name type="scientific">Puniceibacterium antarcticum</name>
    <dbReference type="NCBI Taxonomy" id="1206336"/>
    <lineage>
        <taxon>Bacteria</taxon>
        <taxon>Pseudomonadati</taxon>
        <taxon>Pseudomonadota</taxon>
        <taxon>Alphaproteobacteria</taxon>
        <taxon>Rhodobacterales</taxon>
        <taxon>Paracoccaceae</taxon>
        <taxon>Puniceibacterium</taxon>
    </lineage>
</organism>
<keyword evidence="2" id="KW-1133">Transmembrane helix</keyword>
<evidence type="ECO:0000256" key="2">
    <source>
        <dbReference type="SAM" id="Phobius"/>
    </source>
</evidence>
<feature type="domain" description="YhdP central" evidence="3">
    <location>
        <begin position="378"/>
        <end position="593"/>
    </location>
</feature>
<evidence type="ECO:0000259" key="3">
    <source>
        <dbReference type="Pfam" id="PF13116"/>
    </source>
</evidence>
<evidence type="ECO:0000313" key="4">
    <source>
        <dbReference type="EMBL" id="PIL20392.1"/>
    </source>
</evidence>
<feature type="compositionally biased region" description="Gly residues" evidence="1">
    <location>
        <begin position="849"/>
        <end position="865"/>
    </location>
</feature>